<evidence type="ECO:0000259" key="5">
    <source>
        <dbReference type="Pfam" id="PF01593"/>
    </source>
</evidence>
<dbReference type="SUPFAM" id="SSF51905">
    <property type="entry name" value="FAD/NAD(P)-binding domain"/>
    <property type="match status" value="1"/>
</dbReference>
<dbReference type="PANTHER" id="PTHR43563">
    <property type="entry name" value="AMINE OXIDASE"/>
    <property type="match status" value="1"/>
</dbReference>
<evidence type="ECO:0000256" key="3">
    <source>
        <dbReference type="ARBA" id="ARBA00023002"/>
    </source>
</evidence>
<dbReference type="PANTHER" id="PTHR43563:SF1">
    <property type="entry name" value="AMINE OXIDASE [FLAVIN-CONTAINING] B"/>
    <property type="match status" value="1"/>
</dbReference>
<evidence type="ECO:0000313" key="6">
    <source>
        <dbReference type="EMBL" id="AQG81488.1"/>
    </source>
</evidence>
<feature type="binding site" evidence="4">
    <location>
        <position position="341"/>
    </location>
    <ligand>
        <name>substrate</name>
    </ligand>
</feature>
<protein>
    <submittedName>
        <fullName evidence="6">Monoamine oxidase</fullName>
    </submittedName>
</protein>
<evidence type="ECO:0000256" key="2">
    <source>
        <dbReference type="ARBA" id="ARBA00005995"/>
    </source>
</evidence>
<evidence type="ECO:0000256" key="4">
    <source>
        <dbReference type="PIRSR" id="PIRSR601613-1"/>
    </source>
</evidence>
<dbReference type="Gene3D" id="3.50.50.60">
    <property type="entry name" value="FAD/NAD(P)-binding domain"/>
    <property type="match status" value="1"/>
</dbReference>
<feature type="binding site" evidence="4">
    <location>
        <begin position="36"/>
        <end position="37"/>
    </location>
    <ligand>
        <name>FAD</name>
        <dbReference type="ChEBI" id="CHEBI:57692"/>
    </ligand>
</feature>
<dbReference type="InterPro" id="IPR001613">
    <property type="entry name" value="Flavin_amine_oxidase"/>
</dbReference>
<feature type="binding site" evidence="4">
    <location>
        <position position="424"/>
    </location>
    <ligand>
        <name>FAD</name>
        <dbReference type="ChEBI" id="CHEBI:57692"/>
    </ligand>
</feature>
<dbReference type="Pfam" id="PF01593">
    <property type="entry name" value="Amino_oxidase"/>
    <property type="match status" value="1"/>
</dbReference>
<evidence type="ECO:0000256" key="1">
    <source>
        <dbReference type="ARBA" id="ARBA00001974"/>
    </source>
</evidence>
<reference evidence="6 7" key="1">
    <citation type="submission" date="2016-01" db="EMBL/GenBank/DDBJ databases">
        <authorList>
            <person name="Oliw E.H."/>
        </authorList>
    </citation>
    <scope>NUCLEOTIDE SEQUENCE [LARGE SCALE GENOMIC DNA]</scope>
    <source>
        <strain evidence="6 7">DY10</strain>
    </source>
</reference>
<dbReference type="KEGG" id="smon:AWR27_20525"/>
<comment type="cofactor">
    <cofactor evidence="1">
        <name>FAD</name>
        <dbReference type="ChEBI" id="CHEBI:57692"/>
    </cofactor>
</comment>
<keyword evidence="3" id="KW-0560">Oxidoreductase</keyword>
<feature type="domain" description="Amine oxidase" evidence="5">
    <location>
        <begin position="17"/>
        <end position="448"/>
    </location>
</feature>
<dbReference type="EMBL" id="CP014263">
    <property type="protein sequence ID" value="AQG81488.1"/>
    <property type="molecule type" value="Genomic_DNA"/>
</dbReference>
<dbReference type="PRINTS" id="PR00757">
    <property type="entry name" value="AMINEOXDASEF"/>
</dbReference>
<dbReference type="RefSeq" id="WP_077132950.1">
    <property type="nucleotide sequence ID" value="NZ_CP014263.1"/>
</dbReference>
<dbReference type="InterPro" id="IPR050703">
    <property type="entry name" value="Flavin_MAO"/>
</dbReference>
<name>A0A1P9X1M2_9BACT</name>
<sequence length="451" mass="50095">MNPSIHYDAIVVGAGYAGLTATHELVKAGKTVLLLEARDRVGGRVHTQHFDDGTYVDLGAAWVGPSQDRLYALAHAFGVETFKTYDSGRSTQYFRGKVKRYKGIIPPLPLFSLLSLDAAIRRINKLSRTVNLAEPWQTPNAQQLDNLTLADWMQGQMSYETAQTFFNIAVGAIWAADPAEFSLLHALFYIRSGRDLETLMNVKNGAQQERFVGGAQTIADRMAETFRDRIVFNASVRAISQRDDAVQVITDFATYTANRVVVAIPPVLQAAIQFEPALPLQRQQLMQQLPMGAVWKCYAIYDRPFWREQGLNGLAATPDGHVTVTFDNSPKDGSRGILMGFVLGQKAREFATLSDDERRKSAMHSFTTFFGPQASTPQRYLDHSFLNEPWSKGCYAAVPQPGFWTSVGPALRQPVGRIHWAGTETSDIWNGYIDGAVRSGERVAQELLSRS</sequence>
<dbReference type="Gene3D" id="1.10.405.10">
    <property type="entry name" value="Guanine Nucleotide Dissociation Inhibitor, domain 1"/>
    <property type="match status" value="1"/>
</dbReference>
<accession>A0A1P9X1M2</accession>
<dbReference type="Proteomes" id="UP000187941">
    <property type="component" value="Chromosome"/>
</dbReference>
<comment type="similarity">
    <text evidence="2">Belongs to the flavin monoamine oxidase family.</text>
</comment>
<organism evidence="6 7">
    <name type="scientific">Spirosoma montaniterrae</name>
    <dbReference type="NCBI Taxonomy" id="1178516"/>
    <lineage>
        <taxon>Bacteria</taxon>
        <taxon>Pseudomonadati</taxon>
        <taxon>Bacteroidota</taxon>
        <taxon>Cytophagia</taxon>
        <taxon>Cytophagales</taxon>
        <taxon>Cytophagaceae</taxon>
        <taxon>Spirosoma</taxon>
    </lineage>
</organism>
<dbReference type="GO" id="GO:0016491">
    <property type="term" value="F:oxidoreductase activity"/>
    <property type="evidence" value="ECO:0007669"/>
    <property type="project" value="UniProtKB-KW"/>
</dbReference>
<evidence type="ECO:0000313" key="7">
    <source>
        <dbReference type="Proteomes" id="UP000187941"/>
    </source>
</evidence>
<dbReference type="OrthoDB" id="56323at2"/>
<keyword evidence="7" id="KW-1185">Reference proteome</keyword>
<proteinExistence type="inferred from homology"/>
<dbReference type="SUPFAM" id="SSF54373">
    <property type="entry name" value="FAD-linked reductases, C-terminal domain"/>
    <property type="match status" value="1"/>
</dbReference>
<dbReference type="AlphaFoldDB" id="A0A1P9X1M2"/>
<dbReference type="InterPro" id="IPR036188">
    <property type="entry name" value="FAD/NAD-bd_sf"/>
</dbReference>
<dbReference type="InterPro" id="IPR002937">
    <property type="entry name" value="Amino_oxidase"/>
</dbReference>
<dbReference type="Gene3D" id="3.90.660.10">
    <property type="match status" value="1"/>
</dbReference>
<feature type="binding site" evidence="4">
    <location>
        <position position="236"/>
    </location>
    <ligand>
        <name>FAD</name>
        <dbReference type="ChEBI" id="CHEBI:57692"/>
    </ligand>
</feature>
<gene>
    <name evidence="6" type="ORF">AWR27_20525</name>
</gene>
<dbReference type="STRING" id="1178516.AWR27_20525"/>